<evidence type="ECO:0000313" key="1">
    <source>
        <dbReference type="EMBL" id="ACS87168.1"/>
    </source>
</evidence>
<dbReference type="KEGG" id="dda:Dd703_3406"/>
<dbReference type="Proteomes" id="UP000002734">
    <property type="component" value="Chromosome"/>
</dbReference>
<accession>C6CE74</accession>
<proteinExistence type="predicted"/>
<reference evidence="1" key="1">
    <citation type="submission" date="2009-06" db="EMBL/GenBank/DDBJ databases">
        <title>Complete sequence of Dickeya dadantii Ech703.</title>
        <authorList>
            <consortium name="US DOE Joint Genome Institute"/>
            <person name="Lucas S."/>
            <person name="Copeland A."/>
            <person name="Lapidus A."/>
            <person name="Glavina del Rio T."/>
            <person name="Dalin E."/>
            <person name="Tice H."/>
            <person name="Bruce D."/>
            <person name="Goodwin L."/>
            <person name="Pitluck S."/>
            <person name="Chertkov O."/>
            <person name="Brettin T."/>
            <person name="Detter J.C."/>
            <person name="Han C."/>
            <person name="Larimer F."/>
            <person name="Land M."/>
            <person name="Hauser L."/>
            <person name="Kyrpides N."/>
            <person name="Mikhailova N."/>
            <person name="Balakrishnan V."/>
            <person name="Glasner J."/>
            <person name="Perna N.T."/>
        </authorList>
    </citation>
    <scope>NUCLEOTIDE SEQUENCE [LARGE SCALE GENOMIC DNA]</scope>
    <source>
        <strain evidence="1">Ech703</strain>
    </source>
</reference>
<name>C6CE74_MUSP7</name>
<dbReference type="STRING" id="579405.Dd703_3406"/>
<dbReference type="AlphaFoldDB" id="C6CE74"/>
<gene>
    <name evidence="1" type="ordered locus">Dd703_3406</name>
</gene>
<organism evidence="1 2">
    <name type="scientific">Musicola paradisiaca (strain Ech703)</name>
    <name type="common">Dickeya paradisiaca</name>
    <name type="synonym">Dickeya dadantii</name>
    <dbReference type="NCBI Taxonomy" id="579405"/>
    <lineage>
        <taxon>Bacteria</taxon>
        <taxon>Pseudomonadati</taxon>
        <taxon>Pseudomonadota</taxon>
        <taxon>Gammaproteobacteria</taxon>
        <taxon>Enterobacterales</taxon>
        <taxon>Pectobacteriaceae</taxon>
        <taxon>Musicola</taxon>
    </lineage>
</organism>
<evidence type="ECO:0000313" key="2">
    <source>
        <dbReference type="Proteomes" id="UP000002734"/>
    </source>
</evidence>
<dbReference type="HOGENOM" id="CLU_3042834_0_0_6"/>
<dbReference type="EMBL" id="CP001654">
    <property type="protein sequence ID" value="ACS87168.1"/>
    <property type="molecule type" value="Genomic_DNA"/>
</dbReference>
<sequence>MFDHYVSSCCYDILPHGGVSVALITDEGLSPLFCGNCDNSHDLLLSKKICRSIS</sequence>
<keyword evidence="2" id="KW-1185">Reference proteome</keyword>
<protein>
    <submittedName>
        <fullName evidence="1">Uncharacterized protein</fullName>
    </submittedName>
</protein>